<proteinExistence type="predicted"/>
<organism evidence="2 3">
    <name type="scientific">Agaribacillus aureus</name>
    <dbReference type="NCBI Taxonomy" id="3051825"/>
    <lineage>
        <taxon>Bacteria</taxon>
        <taxon>Pseudomonadati</taxon>
        <taxon>Bacteroidota</taxon>
        <taxon>Cytophagia</taxon>
        <taxon>Cytophagales</taxon>
        <taxon>Splendidivirgaceae</taxon>
        <taxon>Agaribacillus</taxon>
    </lineage>
</organism>
<dbReference type="RefSeq" id="WP_346760384.1">
    <property type="nucleotide sequence ID" value="NZ_JAUJEB010000005.1"/>
</dbReference>
<keyword evidence="3" id="KW-1185">Reference proteome</keyword>
<dbReference type="InterPro" id="IPR041657">
    <property type="entry name" value="HTH_17"/>
</dbReference>
<name>A0ABT8LFA6_9BACT</name>
<protein>
    <submittedName>
        <fullName evidence="2">Helix-turn-helix domain-containing protein</fullName>
    </submittedName>
</protein>
<dbReference type="PANTHER" id="PTHR34585">
    <property type="match status" value="1"/>
</dbReference>
<dbReference type="PANTHER" id="PTHR34585:SF22">
    <property type="entry name" value="HELIX-TURN-HELIX DOMAIN-CONTAINING PROTEIN"/>
    <property type="match status" value="1"/>
</dbReference>
<evidence type="ECO:0000259" key="1">
    <source>
        <dbReference type="Pfam" id="PF12728"/>
    </source>
</evidence>
<comment type="caution">
    <text evidence="2">The sequence shown here is derived from an EMBL/GenBank/DDBJ whole genome shotgun (WGS) entry which is preliminary data.</text>
</comment>
<evidence type="ECO:0000313" key="2">
    <source>
        <dbReference type="EMBL" id="MDN5215046.1"/>
    </source>
</evidence>
<feature type="domain" description="Helix-turn-helix" evidence="1">
    <location>
        <begin position="37"/>
        <end position="84"/>
    </location>
</feature>
<dbReference type="EMBL" id="JAUJEB010000005">
    <property type="protein sequence ID" value="MDN5215046.1"/>
    <property type="molecule type" value="Genomic_DNA"/>
</dbReference>
<gene>
    <name evidence="2" type="ORF">QQ020_23395</name>
</gene>
<reference evidence="2" key="1">
    <citation type="submission" date="2023-06" db="EMBL/GenBank/DDBJ databases">
        <title>Genomic of Agaribacillus aureum.</title>
        <authorList>
            <person name="Wang G."/>
        </authorList>
    </citation>
    <scope>NUCLEOTIDE SEQUENCE</scope>
    <source>
        <strain evidence="2">BMA12</strain>
    </source>
</reference>
<dbReference type="Pfam" id="PF12728">
    <property type="entry name" value="HTH_17"/>
    <property type="match status" value="1"/>
</dbReference>
<sequence length="89" mass="10562">MNVIHIEEEAFHKLVNEVVERIIAEHNAPAERWIDGEEAMHMLKVKSTTTLQNYRDEGKIRFSQPSKKVILYDRFSIEEFIEQNVKDTF</sequence>
<accession>A0ABT8LFA6</accession>
<evidence type="ECO:0000313" key="3">
    <source>
        <dbReference type="Proteomes" id="UP001172083"/>
    </source>
</evidence>
<dbReference type="Proteomes" id="UP001172083">
    <property type="component" value="Unassembled WGS sequence"/>
</dbReference>